<dbReference type="Pfam" id="PF09258">
    <property type="entry name" value="Glyco_transf_64"/>
    <property type="match status" value="1"/>
</dbReference>
<dbReference type="PANTHER" id="PTHR48261:SF2">
    <property type="entry name" value="ACETYLGLUCOSAMINYLTRANSFERASE"/>
    <property type="match status" value="1"/>
</dbReference>
<feature type="transmembrane region" description="Helical" evidence="5">
    <location>
        <begin position="12"/>
        <end position="33"/>
    </location>
</feature>
<evidence type="ECO:0000259" key="6">
    <source>
        <dbReference type="Pfam" id="PF09258"/>
    </source>
</evidence>
<evidence type="ECO:0000256" key="3">
    <source>
        <dbReference type="ARBA" id="ARBA00023136"/>
    </source>
</evidence>
<dbReference type="Proteomes" id="UP001595075">
    <property type="component" value="Unassembled WGS sequence"/>
</dbReference>
<keyword evidence="5" id="KW-0812">Transmembrane</keyword>
<organism evidence="7 8">
    <name type="scientific">Oculimacula yallundae</name>
    <dbReference type="NCBI Taxonomy" id="86028"/>
    <lineage>
        <taxon>Eukaryota</taxon>
        <taxon>Fungi</taxon>
        <taxon>Dikarya</taxon>
        <taxon>Ascomycota</taxon>
        <taxon>Pezizomycotina</taxon>
        <taxon>Leotiomycetes</taxon>
        <taxon>Helotiales</taxon>
        <taxon>Ploettnerulaceae</taxon>
        <taxon>Oculimacula</taxon>
    </lineage>
</organism>
<evidence type="ECO:0000256" key="5">
    <source>
        <dbReference type="SAM" id="Phobius"/>
    </source>
</evidence>
<dbReference type="InterPro" id="IPR029044">
    <property type="entry name" value="Nucleotide-diphossugar_trans"/>
</dbReference>
<evidence type="ECO:0000256" key="4">
    <source>
        <dbReference type="ARBA" id="ARBA00023157"/>
    </source>
</evidence>
<comment type="subcellular location">
    <subcellularLocation>
        <location evidence="1">Membrane</location>
    </subcellularLocation>
</comment>
<evidence type="ECO:0000256" key="1">
    <source>
        <dbReference type="ARBA" id="ARBA00004370"/>
    </source>
</evidence>
<keyword evidence="5" id="KW-1133">Transmembrane helix</keyword>
<keyword evidence="2" id="KW-0808">Transferase</keyword>
<proteinExistence type="predicted"/>
<keyword evidence="4" id="KW-1015">Disulfide bond</keyword>
<dbReference type="PANTHER" id="PTHR48261">
    <property type="entry name" value="ACETYLGLUCOSAMINYLTRANSFERASE"/>
    <property type="match status" value="1"/>
</dbReference>
<evidence type="ECO:0000313" key="8">
    <source>
        <dbReference type="Proteomes" id="UP001595075"/>
    </source>
</evidence>
<keyword evidence="8" id="KW-1185">Reference proteome</keyword>
<comment type="caution">
    <text evidence="7">The sequence shown here is derived from an EMBL/GenBank/DDBJ whole genome shotgun (WGS) entry which is preliminary data.</text>
</comment>
<evidence type="ECO:0000313" key="7">
    <source>
        <dbReference type="EMBL" id="KAL2076121.1"/>
    </source>
</evidence>
<evidence type="ECO:0000256" key="2">
    <source>
        <dbReference type="ARBA" id="ARBA00022679"/>
    </source>
</evidence>
<gene>
    <name evidence="7" type="ORF">VTL71DRAFT_1064</name>
</gene>
<sequence>MDQRPFKSQIPGGRLSTIFLTVFLSISATLILLRLATPGGRVSSFVPVAVGPPTQQDSSSRKGSGVVVLPGNGEGFAKDLIEEVKAKGKSSVVVVTSTSVVLETATSTVPQSASTGAASVLDPNCHPVDGSLEVLKEMEERYSNLRDDKFTITIGTYKRPKELNKTIEVYLSAPIPSLHELLIIQNDLDATLPEDYVSSFGVPVRHVMSKVNSMNNRLTPDPLIQTQAIFSSDDDVYFQPSDLEWGFQTWRNFGRDRIVGAHGRCVGINEAGETWYKSKCSTSGGEESYYSMVLVGLAFVHIKYLGFYASAHPLATQVRNLVDETFNCDDLAMNYLVSMLTCQGPLLLRGHKPWMDQGSSDGISQKADHQQKRDYCLKTMDGWMGGSPLVNVTGYMRKGYSEYQGNMFGIHDSDEAH</sequence>
<name>A0ABR4D1T5_9HELO</name>
<reference evidence="7 8" key="1">
    <citation type="journal article" date="2024" name="Commun. Biol.">
        <title>Comparative genomic analysis of thermophilic fungi reveals convergent evolutionary adaptations and gene losses.</title>
        <authorList>
            <person name="Steindorff A.S."/>
            <person name="Aguilar-Pontes M.V."/>
            <person name="Robinson A.J."/>
            <person name="Andreopoulos B."/>
            <person name="LaButti K."/>
            <person name="Kuo A."/>
            <person name="Mondo S."/>
            <person name="Riley R."/>
            <person name="Otillar R."/>
            <person name="Haridas S."/>
            <person name="Lipzen A."/>
            <person name="Grimwood J."/>
            <person name="Schmutz J."/>
            <person name="Clum A."/>
            <person name="Reid I.D."/>
            <person name="Moisan M.C."/>
            <person name="Butler G."/>
            <person name="Nguyen T.T.M."/>
            <person name="Dewar K."/>
            <person name="Conant G."/>
            <person name="Drula E."/>
            <person name="Henrissat B."/>
            <person name="Hansel C."/>
            <person name="Singer S."/>
            <person name="Hutchinson M.I."/>
            <person name="de Vries R.P."/>
            <person name="Natvig D.O."/>
            <person name="Powell A.J."/>
            <person name="Tsang A."/>
            <person name="Grigoriev I.V."/>
        </authorList>
    </citation>
    <scope>NUCLEOTIDE SEQUENCE [LARGE SCALE GENOMIC DNA]</scope>
    <source>
        <strain evidence="7 8">CBS 494.80</strain>
    </source>
</reference>
<dbReference type="Gene3D" id="3.90.550.10">
    <property type="entry name" value="Spore Coat Polysaccharide Biosynthesis Protein SpsA, Chain A"/>
    <property type="match status" value="1"/>
</dbReference>
<protein>
    <recommendedName>
        <fullName evidence="6">Glycosyl transferase 64 domain-containing protein</fullName>
    </recommendedName>
</protein>
<dbReference type="InterPro" id="IPR004263">
    <property type="entry name" value="Exostosin"/>
</dbReference>
<feature type="domain" description="Glycosyl transferase 64" evidence="6">
    <location>
        <begin position="150"/>
        <end position="394"/>
    </location>
</feature>
<dbReference type="EMBL" id="JAZHXI010000001">
    <property type="protein sequence ID" value="KAL2076121.1"/>
    <property type="molecule type" value="Genomic_DNA"/>
</dbReference>
<keyword evidence="3 5" id="KW-0472">Membrane</keyword>
<dbReference type="SUPFAM" id="SSF53448">
    <property type="entry name" value="Nucleotide-diphospho-sugar transferases"/>
    <property type="match status" value="1"/>
</dbReference>
<dbReference type="InterPro" id="IPR015338">
    <property type="entry name" value="GT64_dom"/>
</dbReference>
<accession>A0ABR4D1T5</accession>